<evidence type="ECO:0000256" key="1">
    <source>
        <dbReference type="ARBA" id="ARBA00022737"/>
    </source>
</evidence>
<dbReference type="Gene3D" id="1.25.40.10">
    <property type="entry name" value="Tetratricopeptide repeat domain"/>
    <property type="match status" value="1"/>
</dbReference>
<keyword evidence="6" id="KW-1185">Reference proteome</keyword>
<feature type="region of interest" description="Disordered" evidence="2">
    <location>
        <begin position="631"/>
        <end position="651"/>
    </location>
</feature>
<dbReference type="EMBL" id="JAPQKP010000003">
    <property type="protein sequence ID" value="KAJ5199305.1"/>
    <property type="molecule type" value="Genomic_DNA"/>
</dbReference>
<gene>
    <name evidence="5" type="ORF">N7472_004509</name>
</gene>
<dbReference type="Gene3D" id="3.40.50.300">
    <property type="entry name" value="P-loop containing nucleotide triphosphate hydrolases"/>
    <property type="match status" value="1"/>
</dbReference>
<name>A0A9W9JRL1_9EURO</name>
<dbReference type="SUPFAM" id="SSF48452">
    <property type="entry name" value="TPR-like"/>
    <property type="match status" value="1"/>
</dbReference>
<dbReference type="InterPro" id="IPR056884">
    <property type="entry name" value="NPHP3-like_N"/>
</dbReference>
<evidence type="ECO:0000313" key="6">
    <source>
        <dbReference type="Proteomes" id="UP001150879"/>
    </source>
</evidence>
<reference evidence="5" key="1">
    <citation type="submission" date="2022-11" db="EMBL/GenBank/DDBJ databases">
        <authorList>
            <person name="Petersen C."/>
        </authorList>
    </citation>
    <scope>NUCLEOTIDE SEQUENCE</scope>
    <source>
        <strain evidence="5">IBT 16849</strain>
    </source>
</reference>
<dbReference type="Pfam" id="PF17109">
    <property type="entry name" value="Goodbye"/>
    <property type="match status" value="1"/>
</dbReference>
<feature type="compositionally biased region" description="Acidic residues" evidence="2">
    <location>
        <begin position="631"/>
        <end position="641"/>
    </location>
</feature>
<sequence length="1362" mass="155016">MSSPQVASLWTEAIKQYETIAKQKLDDSAVLRVTTVNDLLKVIDDENSQFNGFRDRGHRVRDVIKHAMIPIELLGNVVGGGVSAAYPPSAYVFSGVKLLLEAAKGVSDKYDAIIETMLNLKDFTVRLQVYSEQAISEYLREKLTQILISLLEVLAFARKEVKHGRMLSYGKSLLSGSDGGKEAMTKFTKLVEAENALVGAETLTEVKGGFARVNSDMKKLARQLEGTKLQAEIPSKESTNANLRRLLQPSRTSEDRYTTMNRNRVKQTGDWIRDETEFTDWITGKKPVLWISGNPGAGKSYIATNMIHYLKQEPDVSLGFFFFKDDNTTTRSTHQALRDIAFQIAQSDSAYAKHIIGCLDYAEDIRTLESLWRNLFLNFFIDNERNEVGKNNPANGPVYLVLDALDEAFIDDRLELFELAKDIRPGGRIQLLMLGRPQIAEEMDDLMETLQIETIDVSEWNNRKDIRRYIETIIVKSIYLRRLPVPTKRTIIETLSSRSQGMFLWAGLMLESLSKIRNTSQIQKTLDEAPKGLTKMISHVLRGFSESCADNPQFAAELNELLAWIMCATSPVSLCEIDALLKWRSPEGEGWVWLEGSLRGQFASIFLLTRDDGLSTVDLKRRDKLMGYGDVEEPSEWDSEKDEYPSNSRFDSDRKTTTVSFCHASLGEFFRSQEDKISAGRTCPYIGVNYHEARVLVLTRCFEIIKNKESSREDLASELRPYACRSLVGFLAAVDMSQITKDTKKSIGFQLAELLSDESGFKAFVSPDEFNSCPQDSLSIFSKWLGDPDIQEGLPDETKIWCSNAMAESPAEILRPIVSYIASQWTQNTSWCPAMCLQAIGNFNMLRGSGHTLNTESIEDILQIADWGQPEHDAHWHGRVGQALEIFGFHITAREYLKNALQIDPELWEVRSYIGCSYFDDNMPATALGVHKDNVDRLEKKQSLENRKILHQEYKKVASCYMRLKKKKQALSVLQKAYDSYNPCEECARLILDHYHGDGKVDQILDFFQTMNEKSPGEGLSHLTEFLLEKPDIEGMICEFGAKIIHKGCFSLFRDALTAAITTARRQEKSILTASLELSLASLLQSHGFDPEGGARICERILKTYRPTQGKSNFFEVIVTASNILCSYYFKQCCRVDCSEGERLKYGRQLERLVMGRPLHPTSNERNPKDVAETIYLPQPEMRATLGIYYRMCGRDDDARQFFQSILQRPVLTIRWYDDFHARNCYLQLARIFAAMRDFNNWVSAWYQITFLIDKIGDADAPRPYCDGCGSLCTIDGLVHCWRCDMQFSVVFCVECFPRLKDGSLSVGICDPTHEFMTIPPRPQCVKERSAEHQEMMYVCGEWVTFQEWQCSVQEKYELVER</sequence>
<dbReference type="InterPro" id="IPR031350">
    <property type="entry name" value="Goodbye_dom"/>
</dbReference>
<feature type="domain" description="Nephrocystin 3-like N-terminal" evidence="4">
    <location>
        <begin position="267"/>
        <end position="432"/>
    </location>
</feature>
<comment type="caution">
    <text evidence="5">The sequence shown here is derived from an EMBL/GenBank/DDBJ whole genome shotgun (WGS) entry which is preliminary data.</text>
</comment>
<dbReference type="SUPFAM" id="SSF52540">
    <property type="entry name" value="P-loop containing nucleoside triphosphate hydrolases"/>
    <property type="match status" value="1"/>
</dbReference>
<protein>
    <submittedName>
        <fullName evidence="5">Tetratricopeptide-like helical</fullName>
    </submittedName>
</protein>
<dbReference type="Proteomes" id="UP001150879">
    <property type="component" value="Unassembled WGS sequence"/>
</dbReference>
<accession>A0A9W9JRL1</accession>
<dbReference type="Pfam" id="PF24883">
    <property type="entry name" value="NPHP3_N"/>
    <property type="match status" value="1"/>
</dbReference>
<organism evidence="5 6">
    <name type="scientific">Penicillium cf. griseofulvum</name>
    <dbReference type="NCBI Taxonomy" id="2972120"/>
    <lineage>
        <taxon>Eukaryota</taxon>
        <taxon>Fungi</taxon>
        <taxon>Dikarya</taxon>
        <taxon>Ascomycota</taxon>
        <taxon>Pezizomycotina</taxon>
        <taxon>Eurotiomycetes</taxon>
        <taxon>Eurotiomycetidae</taxon>
        <taxon>Eurotiales</taxon>
        <taxon>Aspergillaceae</taxon>
        <taxon>Penicillium</taxon>
    </lineage>
</organism>
<evidence type="ECO:0000259" key="4">
    <source>
        <dbReference type="Pfam" id="PF24883"/>
    </source>
</evidence>
<keyword evidence="1" id="KW-0677">Repeat</keyword>
<evidence type="ECO:0000256" key="2">
    <source>
        <dbReference type="SAM" id="MobiDB-lite"/>
    </source>
</evidence>
<dbReference type="InterPro" id="IPR011990">
    <property type="entry name" value="TPR-like_helical_dom_sf"/>
</dbReference>
<dbReference type="InterPro" id="IPR027417">
    <property type="entry name" value="P-loop_NTPase"/>
</dbReference>
<evidence type="ECO:0000259" key="3">
    <source>
        <dbReference type="Pfam" id="PF17109"/>
    </source>
</evidence>
<reference evidence="5" key="2">
    <citation type="journal article" date="2023" name="IMA Fungus">
        <title>Comparative genomic study of the Penicillium genus elucidates a diverse pangenome and 15 lateral gene transfer events.</title>
        <authorList>
            <person name="Petersen C."/>
            <person name="Sorensen T."/>
            <person name="Nielsen M.R."/>
            <person name="Sondergaard T.E."/>
            <person name="Sorensen J.L."/>
            <person name="Fitzpatrick D.A."/>
            <person name="Frisvad J.C."/>
            <person name="Nielsen K.L."/>
        </authorList>
    </citation>
    <scope>NUCLEOTIDE SEQUENCE</scope>
    <source>
        <strain evidence="5">IBT 16849</strain>
    </source>
</reference>
<dbReference type="PANTHER" id="PTHR10039:SF17">
    <property type="entry name" value="FUNGAL STAND N-TERMINAL GOODBYE DOMAIN-CONTAINING PROTEIN-RELATED"/>
    <property type="match status" value="1"/>
</dbReference>
<proteinExistence type="predicted"/>
<dbReference type="PANTHER" id="PTHR10039">
    <property type="entry name" value="AMELOGENIN"/>
    <property type="match status" value="1"/>
</dbReference>
<feature type="domain" description="Fungal STAND N-terminal Goodbye" evidence="3">
    <location>
        <begin position="10"/>
        <end position="130"/>
    </location>
</feature>
<evidence type="ECO:0000313" key="5">
    <source>
        <dbReference type="EMBL" id="KAJ5199305.1"/>
    </source>
</evidence>